<evidence type="ECO:0000313" key="9">
    <source>
        <dbReference type="EMBL" id="AXY67753.1"/>
    </source>
</evidence>
<dbReference type="AlphaFoldDB" id="A0A3B7MAU1"/>
<evidence type="ECO:0000256" key="4">
    <source>
        <dbReference type="ARBA" id="ARBA00022801"/>
    </source>
</evidence>
<dbReference type="GO" id="GO:0000049">
    <property type="term" value="F:tRNA binding"/>
    <property type="evidence" value="ECO:0007669"/>
    <property type="project" value="UniProtKB-UniRule"/>
</dbReference>
<dbReference type="InterPro" id="IPR020568">
    <property type="entry name" value="Ribosomal_Su5_D2-typ_SF"/>
</dbReference>
<dbReference type="InterPro" id="IPR014721">
    <property type="entry name" value="Ribsml_uS5_D2-typ_fold_subgr"/>
</dbReference>
<reference evidence="10" key="1">
    <citation type="submission" date="2018-09" db="EMBL/GenBank/DDBJ databases">
        <title>Complete genome sequence of thermophilic cyanobacteria strain Thermosynechococcus elongatus PKUAC-SCTE542.</title>
        <authorList>
            <person name="Liang Y."/>
            <person name="Tang J."/>
            <person name="Daroch M."/>
        </authorList>
    </citation>
    <scope>NUCLEOTIDE SEQUENCE [LARGE SCALE GENOMIC DNA]</scope>
    <source>
        <strain evidence="10">E542</strain>
    </source>
</reference>
<keyword evidence="2 6" id="KW-0540">Nuclease</keyword>
<dbReference type="KEGG" id="tsq:D3A95_05220"/>
<comment type="catalytic activity">
    <reaction evidence="6">
        <text>Endonucleolytic cleavage of RNA, removing 5'-extranucleotides from tRNA precursor.</text>
        <dbReference type="EC" id="3.1.26.5"/>
    </reaction>
</comment>
<evidence type="ECO:0000256" key="1">
    <source>
        <dbReference type="ARBA" id="ARBA00022694"/>
    </source>
</evidence>
<dbReference type="EMBL" id="CP032152">
    <property type="protein sequence ID" value="AXY67753.1"/>
    <property type="molecule type" value="Genomic_DNA"/>
</dbReference>
<evidence type="ECO:0000313" key="10">
    <source>
        <dbReference type="Proteomes" id="UP000261812"/>
    </source>
</evidence>
<dbReference type="InterPro" id="IPR005182">
    <property type="entry name" value="YdbS-like_PH"/>
</dbReference>
<name>A0A3B7MAU1_9CYAN</name>
<evidence type="ECO:0000259" key="8">
    <source>
        <dbReference type="Pfam" id="PF03703"/>
    </source>
</evidence>
<dbReference type="Gene3D" id="3.30.230.10">
    <property type="match status" value="1"/>
</dbReference>
<dbReference type="HAMAP" id="MF_00227">
    <property type="entry name" value="RNase_P"/>
    <property type="match status" value="1"/>
</dbReference>
<dbReference type="Pfam" id="PF00825">
    <property type="entry name" value="Ribonuclease_P"/>
    <property type="match status" value="1"/>
</dbReference>
<accession>A0A3B7MAU1</accession>
<organism evidence="9 10">
    <name type="scientific">Thermosynechococcus sichuanensis E542</name>
    <dbReference type="NCBI Taxonomy" id="2016101"/>
    <lineage>
        <taxon>Bacteria</taxon>
        <taxon>Bacillati</taxon>
        <taxon>Cyanobacteriota</taxon>
        <taxon>Cyanophyceae</taxon>
        <taxon>Acaryochloridales</taxon>
        <taxon>Thermosynechococcaceae</taxon>
        <taxon>Thermosynechococcus</taxon>
        <taxon>Thermosynechococcus sichuanensis</taxon>
    </lineage>
</organism>
<dbReference type="GO" id="GO:0001682">
    <property type="term" value="P:tRNA 5'-leader removal"/>
    <property type="evidence" value="ECO:0007669"/>
    <property type="project" value="UniProtKB-UniRule"/>
</dbReference>
<dbReference type="Pfam" id="PF03703">
    <property type="entry name" value="bPH_2"/>
    <property type="match status" value="1"/>
</dbReference>
<dbReference type="NCBIfam" id="TIGR00188">
    <property type="entry name" value="rnpA"/>
    <property type="match status" value="1"/>
</dbReference>
<dbReference type="PANTHER" id="PTHR35688">
    <property type="entry name" value="NAD(P)-LINKED OXIDOREDUCTASE SUPERFAMILY PROTEIN"/>
    <property type="match status" value="1"/>
</dbReference>
<dbReference type="EC" id="3.1.26.5" evidence="6 7"/>
<dbReference type="GO" id="GO:0004526">
    <property type="term" value="F:ribonuclease P activity"/>
    <property type="evidence" value="ECO:0007669"/>
    <property type="project" value="UniProtKB-UniRule"/>
</dbReference>
<feature type="domain" description="YdbS-like PH" evidence="8">
    <location>
        <begin position="158"/>
        <end position="228"/>
    </location>
</feature>
<evidence type="ECO:0000256" key="3">
    <source>
        <dbReference type="ARBA" id="ARBA00022759"/>
    </source>
</evidence>
<dbReference type="SUPFAM" id="SSF54211">
    <property type="entry name" value="Ribosomal protein S5 domain 2-like"/>
    <property type="match status" value="1"/>
</dbReference>
<comment type="similarity">
    <text evidence="6">Belongs to the RnpA family.</text>
</comment>
<dbReference type="PANTHER" id="PTHR35688:SF2">
    <property type="entry name" value="NAD(P)-LINKED OXIDOREDUCTASE SUPERFAMILY PROTEIN"/>
    <property type="match status" value="1"/>
</dbReference>
<comment type="function">
    <text evidence="6">RNaseP catalyzes the removal of the 5'-leader sequence from pre-tRNA to produce the mature 5'-terminus. It can also cleave other RNA substrates such as 4.5S RNA. The protein component plays an auxiliary but essential role in vivo by binding to the 5'-leader sequence and broadening the substrate specificity of the ribozyme.</text>
</comment>
<evidence type="ECO:0000256" key="5">
    <source>
        <dbReference type="ARBA" id="ARBA00022884"/>
    </source>
</evidence>
<protein>
    <recommendedName>
        <fullName evidence="6 7">Ribonuclease P protein component</fullName>
        <shortName evidence="6">RNase P protein</shortName>
        <shortName evidence="6">RNaseP protein</shortName>
        <ecNumber evidence="6 7">3.1.26.5</ecNumber>
    </recommendedName>
    <alternativeName>
        <fullName evidence="6">Protein C5</fullName>
    </alternativeName>
</protein>
<evidence type="ECO:0000256" key="6">
    <source>
        <dbReference type="HAMAP-Rule" id="MF_00227"/>
    </source>
</evidence>
<keyword evidence="10" id="KW-1185">Reference proteome</keyword>
<sequence>MLPRQHRLRDRHDFDRIYQHKTAHHGKLAVLWLAPQSSKAAPRLGIVVSKKVSKRAVDRNRLKRQWRRVIRPLLPQIAAGWDMIVVVRQAALQVSDEDCRAELTQLMAKAGVLTMPGISEDVYFEGGPHWGDLVINLLLGLTVICLPLTVGAIVRALWLRYRITNRRITVIGGWMGRDRSDVIYSEITKVVTVPRGWGAYGDMVVTLKDGSRLEMRAVPRFREIYDYISAKLSPAAKSVSGAIGS</sequence>
<keyword evidence="4 6" id="KW-0378">Hydrolase</keyword>
<keyword evidence="1 6" id="KW-0819">tRNA processing</keyword>
<proteinExistence type="inferred from homology"/>
<comment type="subunit">
    <text evidence="6">Consists of a catalytic RNA component (M1 or rnpB) and a protein subunit.</text>
</comment>
<gene>
    <name evidence="6 9" type="primary">rnpA</name>
    <name evidence="9" type="ORF">D3A95_05220</name>
</gene>
<dbReference type="InterPro" id="IPR000100">
    <property type="entry name" value="RNase_P"/>
</dbReference>
<evidence type="ECO:0000256" key="2">
    <source>
        <dbReference type="ARBA" id="ARBA00022722"/>
    </source>
</evidence>
<dbReference type="Proteomes" id="UP000261812">
    <property type="component" value="Chromosome"/>
</dbReference>
<keyword evidence="5 6" id="KW-0694">RNA-binding</keyword>
<evidence type="ECO:0000256" key="7">
    <source>
        <dbReference type="NCBIfam" id="TIGR00188"/>
    </source>
</evidence>
<keyword evidence="3 6" id="KW-0255">Endonuclease</keyword>